<protein>
    <submittedName>
        <fullName evidence="1">Uncharacterized protein</fullName>
    </submittedName>
</protein>
<keyword evidence="2" id="KW-1185">Reference proteome</keyword>
<sequence>MSSTRFETGISLAKFCLETAAVAKRSPASSKARFSTPNYYLGSPNNSLNLVLATVPGEGIHLYETSQYQHLNSWLVPNDVTILGPAQLSIVCGDSSALSPKKAKNKLLASIVGSESESGVESELSSTIDTQNFQLLDGGYYLYALISKKDVCKSAWVWTLNGKKNEIKFEEPVLSLQPLDFGTPSGGACVVVFKSGKIGLYSADLTSQLSTSKCPRPVFWVEVLHGKHMPYLESSVISESQHCVIVASHDKNKLIVQAFKISPESNEISEAGIPVVLKSMPNPKDAAVSFWPQTGALFYLSSDYALYRTQLLFGGKQEDPKKLALRKLDSAATIAALSSDHVALLAADKEGENPQYKLFLWDTKLCALLYQQTVGELVPPSKSQCVAHLDKTHDQLIVSVMTQGSEAKTEILLFPYHCPAKSSLLDSLNKMASTVPYLASDEGTKFQAPPSALPLAVSDGSVNAISGLHALDEQLCKELQLASSAEDVFLAHLSKLEGVHSSVIVHRTLFPKSGLFSSLKARASTSEATDWTLVRQQAEYDALVPSNLVALISGLSPRYISILVDRLATNYSSKVMSALLISSRVTSSMFRQTHGGLLPWLIQSDDWANVQLALAVVLDISEEELVELLKSLHAGIEKKGPEAQGSLEALLGLVLDYSFDRQLLLYSLTRLSGEAVSFYLTVLSRLLEEFSCPQSLLSKHSAHFDKIYRLLSSIVDVHFTYIASSEDLHGLLLQLRKTTRSRMEVLHAFSQIEPLLEPFTRGKRSRSSANKRSKRSRPHSRANSSYSIEVFNLF</sequence>
<gene>
    <name evidence="1" type="ORF">DSO57_1027853</name>
</gene>
<name>A0ACC2SEJ1_9FUNG</name>
<dbReference type="Proteomes" id="UP001165960">
    <property type="component" value="Unassembled WGS sequence"/>
</dbReference>
<organism evidence="1 2">
    <name type="scientific">Entomophthora muscae</name>
    <dbReference type="NCBI Taxonomy" id="34485"/>
    <lineage>
        <taxon>Eukaryota</taxon>
        <taxon>Fungi</taxon>
        <taxon>Fungi incertae sedis</taxon>
        <taxon>Zoopagomycota</taxon>
        <taxon>Entomophthoromycotina</taxon>
        <taxon>Entomophthoromycetes</taxon>
        <taxon>Entomophthorales</taxon>
        <taxon>Entomophthoraceae</taxon>
        <taxon>Entomophthora</taxon>
    </lineage>
</organism>
<evidence type="ECO:0000313" key="2">
    <source>
        <dbReference type="Proteomes" id="UP001165960"/>
    </source>
</evidence>
<comment type="caution">
    <text evidence="1">The sequence shown here is derived from an EMBL/GenBank/DDBJ whole genome shotgun (WGS) entry which is preliminary data.</text>
</comment>
<dbReference type="EMBL" id="QTSX02005143">
    <property type="protein sequence ID" value="KAJ9060728.1"/>
    <property type="molecule type" value="Genomic_DNA"/>
</dbReference>
<evidence type="ECO:0000313" key="1">
    <source>
        <dbReference type="EMBL" id="KAJ9060728.1"/>
    </source>
</evidence>
<proteinExistence type="predicted"/>
<accession>A0ACC2SEJ1</accession>
<reference evidence="1" key="1">
    <citation type="submission" date="2022-04" db="EMBL/GenBank/DDBJ databases">
        <title>Genome of the entomopathogenic fungus Entomophthora muscae.</title>
        <authorList>
            <person name="Elya C."/>
            <person name="Lovett B.R."/>
            <person name="Lee E."/>
            <person name="Macias A.M."/>
            <person name="Hajek A.E."/>
            <person name="De Bivort B.L."/>
            <person name="Kasson M.T."/>
            <person name="De Fine Licht H.H."/>
            <person name="Stajich J.E."/>
        </authorList>
    </citation>
    <scope>NUCLEOTIDE SEQUENCE</scope>
    <source>
        <strain evidence="1">Berkeley</strain>
    </source>
</reference>